<dbReference type="InterPro" id="IPR057326">
    <property type="entry name" value="KR_dom"/>
</dbReference>
<comment type="caution">
    <text evidence="6">The sequence shown here is derived from an EMBL/GenBank/DDBJ whole genome shotgun (WGS) entry which is preliminary data.</text>
</comment>
<feature type="domain" description="Ketoreductase" evidence="5">
    <location>
        <begin position="3"/>
        <end position="187"/>
    </location>
</feature>
<evidence type="ECO:0000259" key="5">
    <source>
        <dbReference type="SMART" id="SM00822"/>
    </source>
</evidence>
<evidence type="ECO:0000313" key="6">
    <source>
        <dbReference type="EMBL" id="GAO38465.1"/>
    </source>
</evidence>
<dbReference type="PRINTS" id="PR00081">
    <property type="entry name" value="GDHRDH"/>
</dbReference>
<dbReference type="GO" id="GO:0016020">
    <property type="term" value="C:membrane"/>
    <property type="evidence" value="ECO:0007669"/>
    <property type="project" value="TreeGrafter"/>
</dbReference>
<proteinExistence type="inferred from homology"/>
<organism evidence="6 7">
    <name type="scientific">Sphingomonas changbaiensis NBRC 104936</name>
    <dbReference type="NCBI Taxonomy" id="1219043"/>
    <lineage>
        <taxon>Bacteria</taxon>
        <taxon>Pseudomonadati</taxon>
        <taxon>Pseudomonadota</taxon>
        <taxon>Alphaproteobacteria</taxon>
        <taxon>Sphingomonadales</taxon>
        <taxon>Sphingomonadaceae</taxon>
        <taxon>Sphingomonas</taxon>
    </lineage>
</organism>
<dbReference type="OrthoDB" id="9793825at2"/>
<keyword evidence="2" id="KW-0560">Oxidoreductase</keyword>
<dbReference type="NCBIfam" id="NF005495">
    <property type="entry name" value="PRK07109.1"/>
    <property type="match status" value="1"/>
</dbReference>
<name>A0A0E9MMW9_9SPHN</name>
<dbReference type="PANTHER" id="PTHR44196:SF1">
    <property type="entry name" value="DEHYDROGENASE_REDUCTASE SDR FAMILY MEMBER 7B"/>
    <property type="match status" value="1"/>
</dbReference>
<feature type="region of interest" description="Disordered" evidence="3">
    <location>
        <begin position="258"/>
        <end position="290"/>
    </location>
</feature>
<dbReference type="RefSeq" id="WP_046347298.1">
    <property type="nucleotide sequence ID" value="NZ_BBWU01000015.1"/>
</dbReference>
<protein>
    <submittedName>
        <fullName evidence="6">Putative oxidoreductase</fullName>
    </submittedName>
</protein>
<sequence length="335" mass="35888">MARIAVVTGGSAGIGRATVREFAANGYDVALIARGRDGLDAAAREVEEAGRRALVVQADVSDAKAVDDAAARIEAELGPIDVWVNNAFAGIFARFMDVTAEEYERVTAVTYLGQVNGTRAALRHMLPRGAGKIVLVGSALAYRGIPLQSAYCGAKHAIQGFFDSLRCELIHEKTDVSATMVQLPGVNTPQFDWIRAKLPGEPRPVGTVYQPEVAARAIFDAAHSTRKEMLVGGPTVQAVWGNKIASPLLDEYLGRTGFQSQQDPQPVSPDRRDNLFEPVPGDHGAHGRFDDEATDRSAELWFSAHKKKVGIAALGAAAIGAGFMLASRAREREKI</sequence>
<dbReference type="SUPFAM" id="SSF51735">
    <property type="entry name" value="NAD(P)-binding Rossmann-fold domains"/>
    <property type="match status" value="1"/>
</dbReference>
<keyword evidence="4" id="KW-0812">Transmembrane</keyword>
<dbReference type="PANTHER" id="PTHR44196">
    <property type="entry name" value="DEHYDROGENASE/REDUCTASE SDR FAMILY MEMBER 7B"/>
    <property type="match status" value="1"/>
</dbReference>
<evidence type="ECO:0000256" key="3">
    <source>
        <dbReference type="SAM" id="MobiDB-lite"/>
    </source>
</evidence>
<dbReference type="SMART" id="SM00822">
    <property type="entry name" value="PKS_KR"/>
    <property type="match status" value="1"/>
</dbReference>
<comment type="similarity">
    <text evidence="1">Belongs to the short-chain dehydrogenases/reductases (SDR) family.</text>
</comment>
<dbReference type="EMBL" id="BBWU01000015">
    <property type="protein sequence ID" value="GAO38465.1"/>
    <property type="molecule type" value="Genomic_DNA"/>
</dbReference>
<keyword evidence="4" id="KW-0472">Membrane</keyword>
<dbReference type="PROSITE" id="PS00061">
    <property type="entry name" value="ADH_SHORT"/>
    <property type="match status" value="1"/>
</dbReference>
<dbReference type="Gene3D" id="3.40.50.720">
    <property type="entry name" value="NAD(P)-binding Rossmann-like Domain"/>
    <property type="match status" value="1"/>
</dbReference>
<dbReference type="Pfam" id="PF00106">
    <property type="entry name" value="adh_short"/>
    <property type="match status" value="1"/>
</dbReference>
<dbReference type="STRING" id="1219043.SCH01S_15_00900"/>
<keyword evidence="4" id="KW-1133">Transmembrane helix</keyword>
<dbReference type="Proteomes" id="UP000033202">
    <property type="component" value="Unassembled WGS sequence"/>
</dbReference>
<evidence type="ECO:0000256" key="1">
    <source>
        <dbReference type="ARBA" id="ARBA00006484"/>
    </source>
</evidence>
<dbReference type="GO" id="GO:0016491">
    <property type="term" value="F:oxidoreductase activity"/>
    <property type="evidence" value="ECO:0007669"/>
    <property type="project" value="UniProtKB-KW"/>
</dbReference>
<gene>
    <name evidence="6" type="ORF">SCH01S_15_00900</name>
</gene>
<dbReference type="InterPro" id="IPR020904">
    <property type="entry name" value="Sc_DH/Rdtase_CS"/>
</dbReference>
<dbReference type="AlphaFoldDB" id="A0A0E9MMW9"/>
<feature type="transmembrane region" description="Helical" evidence="4">
    <location>
        <begin position="309"/>
        <end position="326"/>
    </location>
</feature>
<keyword evidence="7" id="KW-1185">Reference proteome</keyword>
<evidence type="ECO:0000313" key="7">
    <source>
        <dbReference type="Proteomes" id="UP000033202"/>
    </source>
</evidence>
<accession>A0A0E9MMW9</accession>
<evidence type="ECO:0000256" key="4">
    <source>
        <dbReference type="SAM" id="Phobius"/>
    </source>
</evidence>
<dbReference type="InterPro" id="IPR036291">
    <property type="entry name" value="NAD(P)-bd_dom_sf"/>
</dbReference>
<evidence type="ECO:0000256" key="2">
    <source>
        <dbReference type="ARBA" id="ARBA00023002"/>
    </source>
</evidence>
<dbReference type="InterPro" id="IPR002347">
    <property type="entry name" value="SDR_fam"/>
</dbReference>
<reference evidence="6 7" key="1">
    <citation type="submission" date="2015-04" db="EMBL/GenBank/DDBJ databases">
        <title>Whole genome shotgun sequence of Sphingomonas changbaiensis NBRC 104936.</title>
        <authorList>
            <person name="Katano-Makiyama Y."/>
            <person name="Hosoyama A."/>
            <person name="Hashimoto M."/>
            <person name="Noguchi M."/>
            <person name="Tsuchikane K."/>
            <person name="Ohji S."/>
            <person name="Yamazoe A."/>
            <person name="Ichikawa N."/>
            <person name="Kimura A."/>
            <person name="Fujita N."/>
        </authorList>
    </citation>
    <scope>NUCLEOTIDE SEQUENCE [LARGE SCALE GENOMIC DNA]</scope>
    <source>
        <strain evidence="6 7">NBRC 104936</strain>
    </source>
</reference>